<evidence type="ECO:0000313" key="2">
    <source>
        <dbReference type="EMBL" id="KAI1873613.1"/>
    </source>
</evidence>
<proteinExistence type="predicted"/>
<evidence type="ECO:0000313" key="3">
    <source>
        <dbReference type="Proteomes" id="UP000829685"/>
    </source>
</evidence>
<feature type="compositionally biased region" description="Basic and acidic residues" evidence="1">
    <location>
        <begin position="597"/>
        <end position="621"/>
    </location>
</feature>
<comment type="caution">
    <text evidence="2">The sequence shown here is derived from an EMBL/GenBank/DDBJ whole genome shotgun (WGS) entry which is preliminary data.</text>
</comment>
<feature type="compositionally biased region" description="Pro residues" evidence="1">
    <location>
        <begin position="198"/>
        <end position="212"/>
    </location>
</feature>
<feature type="compositionally biased region" description="Basic and acidic residues" evidence="1">
    <location>
        <begin position="364"/>
        <end position="382"/>
    </location>
</feature>
<accession>A0A9P9WPT2</accession>
<feature type="region of interest" description="Disordered" evidence="1">
    <location>
        <begin position="779"/>
        <end position="805"/>
    </location>
</feature>
<protein>
    <submittedName>
        <fullName evidence="2">Uncharacterized protein</fullName>
    </submittedName>
</protein>
<feature type="compositionally biased region" description="Polar residues" evidence="1">
    <location>
        <begin position="30"/>
        <end position="39"/>
    </location>
</feature>
<feature type="compositionally biased region" description="Low complexity" evidence="1">
    <location>
        <begin position="136"/>
        <end position="150"/>
    </location>
</feature>
<dbReference type="AlphaFoldDB" id="A0A9P9WPT2"/>
<name>A0A9P9WPT2_9PEZI</name>
<feature type="region of interest" description="Disordered" evidence="1">
    <location>
        <begin position="1"/>
        <end position="384"/>
    </location>
</feature>
<keyword evidence="3" id="KW-1185">Reference proteome</keyword>
<feature type="compositionally biased region" description="Basic and acidic residues" evidence="1">
    <location>
        <begin position="790"/>
        <end position="802"/>
    </location>
</feature>
<sequence>MADEPMPDAPAPAAKPRRRFAPQLVEETVKSSSDSNNGQKGRGAEDGNEPMPDAPVSPKAKPPRRFAPQLVEETVKSSNNSKREAAPETRAAHEPSTDIPPPKTKAPRRFAPQLVEETVKSSSSNRRQSPPETRESSAASSSGRTTRDASVQVDDVEMADAPSAPPRRRFAPVPIETTFDSYRVNKNPHGPTAELTPDPSPTDELPPVPQLPSAPVIETKKTSDHKPKRRFAPQLIETSRRARKAGQQGPATKPTDKTDITPGTNHIYAPKPKRKPGPTRVPSAGVGESTDESLRFLITPRRQQSMKPHPNTRRSTRTSSFHPDLDTILSSESDKSGEEDEEEDGEEESSVPPFSIGAPARVPSDGERWASRNPDAKNRRESCDEDFSGYLLAVAAREAFRQRELEEVMSAFPNGLPPEGVEHFFVRDNSEDDIPCEEETLRHGTSKLPARRKSTDPGWAVKEMRQHAEKLADLRVSSRHMSVDDDTDQAEMAPPPEDPLWTTAGPRPEPRDRLLAECQSPHLIASSPRLHPSAHGERASPRIQPETTGFKSGPFGNPFATYNDKEDPHLRRMRKAASPPMLGADLKFRTCPSPKATRMEPDHPWPTHEASRPEEKQRDQSEETGLWRGYCVGKANEDMAPTDFRQPKFLATPAEPSTPADPFSAAFSNNMDSGAMSPRIPGSPTRRDQPKGLHLLSGIEERLKKEQARKLQEEQFLAEFDDPFVTQVYNYLSLGYPATARAFDEELSKISGIPVNVLQADDNKEIGKGFMLEMELKVNGDSATSDDSADEMRTPEEDEKRSQKPPRWRALRLYIREWARQHPGMGDEGNPLAWGVRARRGSWAI</sequence>
<evidence type="ECO:0000256" key="1">
    <source>
        <dbReference type="SAM" id="MobiDB-lite"/>
    </source>
</evidence>
<feature type="compositionally biased region" description="Acidic residues" evidence="1">
    <location>
        <begin position="337"/>
        <end position="349"/>
    </location>
</feature>
<dbReference type="Proteomes" id="UP000829685">
    <property type="component" value="Unassembled WGS sequence"/>
</dbReference>
<reference evidence="2" key="1">
    <citation type="submission" date="2021-03" db="EMBL/GenBank/DDBJ databases">
        <title>Revisited historic fungal species revealed as producer of novel bioactive compounds through whole genome sequencing and comparative genomics.</title>
        <authorList>
            <person name="Vignolle G.A."/>
            <person name="Hochenegger N."/>
            <person name="Mach R.L."/>
            <person name="Mach-Aigner A.R."/>
            <person name="Javad Rahimi M."/>
            <person name="Salim K.A."/>
            <person name="Chan C.M."/>
            <person name="Lim L.B.L."/>
            <person name="Cai F."/>
            <person name="Druzhinina I.S."/>
            <person name="U'Ren J.M."/>
            <person name="Derntl C."/>
        </authorList>
    </citation>
    <scope>NUCLEOTIDE SEQUENCE</scope>
    <source>
        <strain evidence="2">TUCIM 5799</strain>
    </source>
</reference>
<feature type="region of interest" description="Disordered" evidence="1">
    <location>
        <begin position="649"/>
        <end position="691"/>
    </location>
</feature>
<gene>
    <name evidence="2" type="ORF">JX265_005235</name>
</gene>
<dbReference type="EMBL" id="JAFIMR010000010">
    <property type="protein sequence ID" value="KAI1873613.1"/>
    <property type="molecule type" value="Genomic_DNA"/>
</dbReference>
<feature type="region of interest" description="Disordered" evidence="1">
    <location>
        <begin position="524"/>
        <end position="626"/>
    </location>
</feature>
<feature type="region of interest" description="Disordered" evidence="1">
    <location>
        <begin position="471"/>
        <end position="512"/>
    </location>
</feature>
<organism evidence="2 3">
    <name type="scientific">Neoarthrinium moseri</name>
    <dbReference type="NCBI Taxonomy" id="1658444"/>
    <lineage>
        <taxon>Eukaryota</taxon>
        <taxon>Fungi</taxon>
        <taxon>Dikarya</taxon>
        <taxon>Ascomycota</taxon>
        <taxon>Pezizomycotina</taxon>
        <taxon>Sordariomycetes</taxon>
        <taxon>Xylariomycetidae</taxon>
        <taxon>Amphisphaeriales</taxon>
        <taxon>Apiosporaceae</taxon>
        <taxon>Neoarthrinium</taxon>
    </lineage>
</organism>
<feature type="compositionally biased region" description="Basic and acidic residues" evidence="1">
    <location>
        <begin position="81"/>
        <end position="96"/>
    </location>
</feature>